<keyword evidence="4" id="KW-1185">Reference proteome</keyword>
<evidence type="ECO:0000313" key="4">
    <source>
        <dbReference type="Proteomes" id="UP001056255"/>
    </source>
</evidence>
<accession>A0ABY4WXL3</accession>
<evidence type="ECO:0000256" key="1">
    <source>
        <dbReference type="SAM" id="SignalP"/>
    </source>
</evidence>
<dbReference type="Proteomes" id="UP001056255">
    <property type="component" value="Chromosome I"/>
</dbReference>
<protein>
    <submittedName>
        <fullName evidence="3">Filamentous hemagglutinin N-terminal domain-containing protein</fullName>
    </submittedName>
</protein>
<feature type="domain" description="Filamentous haemagglutinin FhaB/tRNA nuclease CdiA-like TPS" evidence="2">
    <location>
        <begin position="37"/>
        <end position="292"/>
    </location>
</feature>
<dbReference type="InterPro" id="IPR011050">
    <property type="entry name" value="Pectin_lyase_fold/virulence"/>
</dbReference>
<dbReference type="RefSeq" id="WP_251879001.1">
    <property type="nucleotide sequence ID" value="NZ_CP082275.1"/>
</dbReference>
<evidence type="ECO:0000313" key="3">
    <source>
        <dbReference type="EMBL" id="USH03735.1"/>
    </source>
</evidence>
<reference evidence="3" key="1">
    <citation type="submission" date="2021-08" db="EMBL/GenBank/DDBJ databases">
        <authorList>
            <person name="Sakaguchi M."/>
            <person name="Kikuchi T."/>
            <person name="Urbanczyk H."/>
        </authorList>
    </citation>
    <scope>NUCLEOTIDE SEQUENCE</scope>
    <source>
        <strain evidence="3">020920N</strain>
    </source>
</reference>
<feature type="signal peptide" evidence="1">
    <location>
        <begin position="1"/>
        <end position="32"/>
    </location>
</feature>
<dbReference type="Gene3D" id="2.160.20.10">
    <property type="entry name" value="Single-stranded right-handed beta-helix, Pectin lyase-like"/>
    <property type="match status" value="1"/>
</dbReference>
<proteinExistence type="predicted"/>
<gene>
    <name evidence="3" type="ORF">K6Q96_07005</name>
</gene>
<organism evidence="3 4">
    <name type="scientific">Grimontia kaedaensis</name>
    <dbReference type="NCBI Taxonomy" id="2872157"/>
    <lineage>
        <taxon>Bacteria</taxon>
        <taxon>Pseudomonadati</taxon>
        <taxon>Pseudomonadota</taxon>
        <taxon>Gammaproteobacteria</taxon>
        <taxon>Vibrionales</taxon>
        <taxon>Vibrionaceae</taxon>
        <taxon>Grimontia</taxon>
    </lineage>
</organism>
<name>A0ABY4WXL3_9GAMM</name>
<sequence>MMSKILARSLKDGVLKLSLAIAISTTSSTAFSAVNGIASDSELPTGASVVENASSYLIKIARPNEHGISFNRLSELKANGKDIVLVNSLWGNTKLRDQPAQKIILSVESTSAASFKKLKIDGRAGDVILLSPNGIDCNGCKVENTERVTLATGTTSLDNGQLKTIKTLESGKIRITGDGFEAKQSAIVDFVAGNAEIDGPLVTNLKGRITKVGGQESKQIDPSGPLDVANGDVQVIVGKLNFRYADRQSDAEFSTLSGNALTLTNNADVKVGNLHLESTHENGNIFLDGLVQAKGVWNYIGRYKNQSVIPLESVFVKSNGDITVVDKILATNKVTIDSTNNVFVTPPGGVVEYQTENIWGAEVELVALQKIEVTGAVSAENAHLKAGSVINEGDIETSKELLIDGSAFIKNQFGGVLVGEFIHLKSDNVITNGSLYPYRLTPKTTNHIAARSSYINTIKDGAKLAVPPAPSNMNKVPVSTLSAYILGQNVKVEARDFVNVNPYEVIGSPICTASIPPKCSARLRLDTYESTQVITSAELILDIRLKHHFWNISSIAESWTGNTIIQAPLITNERYSIWADTIKVNHTTQSGNQTTSNDIYVQYIKALSPASKILIGDKALLKSQDFHNNHSAVEIKTDLISDIKNVYQRGLNLRTVWESTTRTEHSRRYCTRKIFGKCIKKSTHWWTTTSIPELTQDESTAKYPFVFLVEGHAHSGFGSNVNDYDEITFGPGGTYTPPAPPKPTKPSRFIPIINSGITFFVPNPNYAAQLQAYLGAK</sequence>
<dbReference type="Pfam" id="PF05860">
    <property type="entry name" value="TPS"/>
    <property type="match status" value="1"/>
</dbReference>
<dbReference type="InterPro" id="IPR012334">
    <property type="entry name" value="Pectin_lyas_fold"/>
</dbReference>
<dbReference type="EMBL" id="CP082275">
    <property type="protein sequence ID" value="USH03735.1"/>
    <property type="molecule type" value="Genomic_DNA"/>
</dbReference>
<dbReference type="InterPro" id="IPR008638">
    <property type="entry name" value="FhaB/CdiA-like_TPS"/>
</dbReference>
<keyword evidence="1" id="KW-0732">Signal</keyword>
<feature type="chain" id="PRO_5046604132" evidence="1">
    <location>
        <begin position="33"/>
        <end position="777"/>
    </location>
</feature>
<dbReference type="SUPFAM" id="SSF51126">
    <property type="entry name" value="Pectin lyase-like"/>
    <property type="match status" value="1"/>
</dbReference>
<evidence type="ECO:0000259" key="2">
    <source>
        <dbReference type="Pfam" id="PF05860"/>
    </source>
</evidence>